<feature type="domain" description="PAS" evidence="3">
    <location>
        <begin position="37"/>
        <end position="93"/>
    </location>
</feature>
<dbReference type="SMART" id="SM00091">
    <property type="entry name" value="PAS"/>
    <property type="match status" value="1"/>
</dbReference>
<dbReference type="InterPro" id="IPR035965">
    <property type="entry name" value="PAS-like_dom_sf"/>
</dbReference>
<dbReference type="Pfam" id="PF00990">
    <property type="entry name" value="GGDEF"/>
    <property type="match status" value="1"/>
</dbReference>
<dbReference type="NCBIfam" id="TIGR00254">
    <property type="entry name" value="GGDEF"/>
    <property type="match status" value="1"/>
</dbReference>
<evidence type="ECO:0000256" key="2">
    <source>
        <dbReference type="SAM" id="MobiDB-lite"/>
    </source>
</evidence>
<dbReference type="InterPro" id="IPR000700">
    <property type="entry name" value="PAS-assoc_C"/>
</dbReference>
<dbReference type="Gene3D" id="3.30.70.270">
    <property type="match status" value="1"/>
</dbReference>
<accession>A0A7C9LHJ0</accession>
<dbReference type="Proteomes" id="UP000479692">
    <property type="component" value="Unassembled WGS sequence"/>
</dbReference>
<dbReference type="Gene3D" id="3.30.450.20">
    <property type="entry name" value="PAS domain"/>
    <property type="match status" value="1"/>
</dbReference>
<dbReference type="SUPFAM" id="SSF55785">
    <property type="entry name" value="PYP-like sensor domain (PAS domain)"/>
    <property type="match status" value="1"/>
</dbReference>
<dbReference type="InterPro" id="IPR013767">
    <property type="entry name" value="PAS_fold"/>
</dbReference>
<evidence type="ECO:0000256" key="1">
    <source>
        <dbReference type="ARBA" id="ARBA00001946"/>
    </source>
</evidence>
<proteinExistence type="predicted"/>
<reference evidence="6 7" key="1">
    <citation type="submission" date="2019-12" db="EMBL/GenBank/DDBJ databases">
        <authorList>
            <person name="Xu J."/>
        </authorList>
    </citation>
    <scope>NUCLEOTIDE SEQUENCE [LARGE SCALE GENOMIC DNA]</scope>
    <source>
        <strain evidence="6 7">HX-5-24</strain>
    </source>
</reference>
<feature type="domain" description="PAC" evidence="4">
    <location>
        <begin position="105"/>
        <end position="158"/>
    </location>
</feature>
<dbReference type="SUPFAM" id="SSF55073">
    <property type="entry name" value="Nucleotide cyclase"/>
    <property type="match status" value="1"/>
</dbReference>
<sequence length="356" mass="40214">MRYRPQPLPPNVDEPQHPPQDAADARLERELKTCRQQRRFAVAALRAISDAVVIIDLEGKITLLNPVAAHLTGWTEPESLDRPLGDVVRFVDEHGNGMDPLSPESDWHFTMLRRRDGHVVLVDGNVSPIVDEQRRVLGSVVTFRNVTAAKRLTDELQHQAHHDPLTGLPNRRAFESRLRRAVQSAKDHNSRHALLYFDLDHFKPVNDTAGHAAGDELLRQLAKLLRSQLREGDALARLGGDEFAILLEDAAVEQASYVAEKVRRAIAAYPFEWQGEVFRIGASIGQLEFADGKLSAYELLYRADEMCYLAKSRGRDRVVAFSRERNRGQQEPVPKSVAALRSNRQRIRRPRSPAHP</sequence>
<feature type="domain" description="GGDEF" evidence="5">
    <location>
        <begin position="190"/>
        <end position="323"/>
    </location>
</feature>
<dbReference type="PANTHER" id="PTHR44757">
    <property type="entry name" value="DIGUANYLATE CYCLASE DGCP"/>
    <property type="match status" value="1"/>
</dbReference>
<feature type="compositionally biased region" description="Basic residues" evidence="2">
    <location>
        <begin position="343"/>
        <end position="356"/>
    </location>
</feature>
<dbReference type="InterPro" id="IPR052155">
    <property type="entry name" value="Biofilm_reg_signaling"/>
</dbReference>
<dbReference type="PROSITE" id="PS50112">
    <property type="entry name" value="PAS"/>
    <property type="match status" value="1"/>
</dbReference>
<dbReference type="PANTHER" id="PTHR44757:SF4">
    <property type="entry name" value="DIGUANYLATE CYCLASE DGCE-RELATED"/>
    <property type="match status" value="1"/>
</dbReference>
<dbReference type="InterPro" id="IPR000160">
    <property type="entry name" value="GGDEF_dom"/>
</dbReference>
<dbReference type="GO" id="GO:0006355">
    <property type="term" value="P:regulation of DNA-templated transcription"/>
    <property type="evidence" value="ECO:0007669"/>
    <property type="project" value="InterPro"/>
</dbReference>
<dbReference type="CDD" id="cd01949">
    <property type="entry name" value="GGDEF"/>
    <property type="match status" value="1"/>
</dbReference>
<comment type="cofactor">
    <cofactor evidence="1">
        <name>Mg(2+)</name>
        <dbReference type="ChEBI" id="CHEBI:18420"/>
    </cofactor>
</comment>
<evidence type="ECO:0000259" key="3">
    <source>
        <dbReference type="PROSITE" id="PS50112"/>
    </source>
</evidence>
<dbReference type="GO" id="GO:0003824">
    <property type="term" value="F:catalytic activity"/>
    <property type="evidence" value="ECO:0007669"/>
    <property type="project" value="UniProtKB-ARBA"/>
</dbReference>
<dbReference type="InterPro" id="IPR000014">
    <property type="entry name" value="PAS"/>
</dbReference>
<dbReference type="InterPro" id="IPR043128">
    <property type="entry name" value="Rev_trsase/Diguanyl_cyclase"/>
</dbReference>
<evidence type="ECO:0000313" key="7">
    <source>
        <dbReference type="Proteomes" id="UP000479692"/>
    </source>
</evidence>
<evidence type="ECO:0000259" key="4">
    <source>
        <dbReference type="PROSITE" id="PS50113"/>
    </source>
</evidence>
<organism evidence="6 7">
    <name type="scientific">Noviluteimonas gilva</name>
    <dbReference type="NCBI Taxonomy" id="2682097"/>
    <lineage>
        <taxon>Bacteria</taxon>
        <taxon>Pseudomonadati</taxon>
        <taxon>Pseudomonadota</taxon>
        <taxon>Gammaproteobacteria</taxon>
        <taxon>Lysobacterales</taxon>
        <taxon>Lysobacteraceae</taxon>
        <taxon>Noviluteimonas</taxon>
    </lineage>
</organism>
<dbReference type="PROSITE" id="PS50113">
    <property type="entry name" value="PAC"/>
    <property type="match status" value="1"/>
</dbReference>
<comment type="caution">
    <text evidence="6">The sequence shown here is derived from an EMBL/GenBank/DDBJ whole genome shotgun (WGS) entry which is preliminary data.</text>
</comment>
<dbReference type="Pfam" id="PF00989">
    <property type="entry name" value="PAS"/>
    <property type="match status" value="1"/>
</dbReference>
<feature type="compositionally biased region" description="Pro residues" evidence="2">
    <location>
        <begin position="1"/>
        <end position="12"/>
    </location>
</feature>
<protein>
    <submittedName>
        <fullName evidence="6">Diguanylate cyclase</fullName>
    </submittedName>
</protein>
<dbReference type="InterPro" id="IPR029787">
    <property type="entry name" value="Nucleotide_cyclase"/>
</dbReference>
<evidence type="ECO:0000313" key="6">
    <source>
        <dbReference type="EMBL" id="MUV14941.1"/>
    </source>
</evidence>
<dbReference type="FunFam" id="3.30.70.270:FF:000001">
    <property type="entry name" value="Diguanylate cyclase domain protein"/>
    <property type="match status" value="1"/>
</dbReference>
<dbReference type="AlphaFoldDB" id="A0A7C9LHJ0"/>
<dbReference type="PROSITE" id="PS50887">
    <property type="entry name" value="GGDEF"/>
    <property type="match status" value="1"/>
</dbReference>
<dbReference type="SMART" id="SM00267">
    <property type="entry name" value="GGDEF"/>
    <property type="match status" value="1"/>
</dbReference>
<dbReference type="NCBIfam" id="TIGR00229">
    <property type="entry name" value="sensory_box"/>
    <property type="match status" value="1"/>
</dbReference>
<feature type="region of interest" description="Disordered" evidence="2">
    <location>
        <begin position="1"/>
        <end position="22"/>
    </location>
</feature>
<dbReference type="CDD" id="cd00130">
    <property type="entry name" value="PAS"/>
    <property type="match status" value="1"/>
</dbReference>
<feature type="region of interest" description="Disordered" evidence="2">
    <location>
        <begin position="323"/>
        <end position="356"/>
    </location>
</feature>
<gene>
    <name evidence="6" type="ORF">GN331_12075</name>
</gene>
<evidence type="ECO:0000259" key="5">
    <source>
        <dbReference type="PROSITE" id="PS50887"/>
    </source>
</evidence>
<keyword evidence="7" id="KW-1185">Reference proteome</keyword>
<name>A0A7C9LHJ0_9GAMM</name>
<dbReference type="EMBL" id="WOXT01000003">
    <property type="protein sequence ID" value="MUV14941.1"/>
    <property type="molecule type" value="Genomic_DNA"/>
</dbReference>